<keyword evidence="2" id="KW-1185">Reference proteome</keyword>
<gene>
    <name evidence="1" type="ORF">ARMOST_02296</name>
</gene>
<dbReference type="AlphaFoldDB" id="A0A284QRC6"/>
<reference evidence="2" key="1">
    <citation type="journal article" date="2017" name="Nat. Ecol. Evol.">
        <title>Genome expansion and lineage-specific genetic innovations in the forest pathogenic fungi Armillaria.</title>
        <authorList>
            <person name="Sipos G."/>
            <person name="Prasanna A.N."/>
            <person name="Walter M.C."/>
            <person name="O'Connor E."/>
            <person name="Balint B."/>
            <person name="Krizsan K."/>
            <person name="Kiss B."/>
            <person name="Hess J."/>
            <person name="Varga T."/>
            <person name="Slot J."/>
            <person name="Riley R."/>
            <person name="Boka B."/>
            <person name="Rigling D."/>
            <person name="Barry K."/>
            <person name="Lee J."/>
            <person name="Mihaltcheva S."/>
            <person name="LaButti K."/>
            <person name="Lipzen A."/>
            <person name="Waldron R."/>
            <person name="Moloney N.M."/>
            <person name="Sperisen C."/>
            <person name="Kredics L."/>
            <person name="Vagvoelgyi C."/>
            <person name="Patrignani A."/>
            <person name="Fitzpatrick D."/>
            <person name="Nagy I."/>
            <person name="Doyle S."/>
            <person name="Anderson J.B."/>
            <person name="Grigoriev I.V."/>
            <person name="Gueldener U."/>
            <person name="Muensterkoetter M."/>
            <person name="Nagy L.G."/>
        </authorList>
    </citation>
    <scope>NUCLEOTIDE SEQUENCE [LARGE SCALE GENOMIC DNA]</scope>
    <source>
        <strain evidence="2">C18/9</strain>
    </source>
</reference>
<evidence type="ECO:0000313" key="2">
    <source>
        <dbReference type="Proteomes" id="UP000219338"/>
    </source>
</evidence>
<name>A0A284QRC6_ARMOS</name>
<dbReference type="Proteomes" id="UP000219338">
    <property type="component" value="Unassembled WGS sequence"/>
</dbReference>
<organism evidence="1 2">
    <name type="scientific">Armillaria ostoyae</name>
    <name type="common">Armillaria root rot fungus</name>
    <dbReference type="NCBI Taxonomy" id="47428"/>
    <lineage>
        <taxon>Eukaryota</taxon>
        <taxon>Fungi</taxon>
        <taxon>Dikarya</taxon>
        <taxon>Basidiomycota</taxon>
        <taxon>Agaricomycotina</taxon>
        <taxon>Agaricomycetes</taxon>
        <taxon>Agaricomycetidae</taxon>
        <taxon>Agaricales</taxon>
        <taxon>Marasmiineae</taxon>
        <taxon>Physalacriaceae</taxon>
        <taxon>Armillaria</taxon>
    </lineage>
</organism>
<protein>
    <submittedName>
        <fullName evidence="1">Uncharacterized protein</fullName>
    </submittedName>
</protein>
<evidence type="ECO:0000313" key="1">
    <source>
        <dbReference type="EMBL" id="SJK99015.1"/>
    </source>
</evidence>
<sequence length="87" mass="9305">MPNTVPGLTFRTLPRFDASSPTASLVSSILQSANCPLVGGPVGNTFTILSNTLPTSIDTAPPAPMQSSDARKHIIRFHRFGTTVNFY</sequence>
<proteinExistence type="predicted"/>
<dbReference type="EMBL" id="FUEG01000001">
    <property type="protein sequence ID" value="SJK99015.1"/>
    <property type="molecule type" value="Genomic_DNA"/>
</dbReference>
<dbReference type="OrthoDB" id="2978800at2759"/>
<accession>A0A284QRC6</accession>